<evidence type="ECO:0000256" key="3">
    <source>
        <dbReference type="ARBA" id="ARBA00023163"/>
    </source>
</evidence>
<evidence type="ECO:0000259" key="4">
    <source>
        <dbReference type="PROSITE" id="PS50977"/>
    </source>
</evidence>
<dbReference type="GO" id="GO:0003700">
    <property type="term" value="F:DNA-binding transcription factor activity"/>
    <property type="evidence" value="ECO:0007669"/>
    <property type="project" value="TreeGrafter"/>
</dbReference>
<reference evidence="5" key="1">
    <citation type="submission" date="2019-08" db="EMBL/GenBank/DDBJ databases">
        <authorList>
            <person name="Kucharzyk K."/>
            <person name="Murdoch R.W."/>
            <person name="Higgins S."/>
            <person name="Loffler F."/>
        </authorList>
    </citation>
    <scope>NUCLEOTIDE SEQUENCE</scope>
</reference>
<dbReference type="Pfam" id="PF00440">
    <property type="entry name" value="TetR_N"/>
    <property type="match status" value="1"/>
</dbReference>
<sequence>MRKKDPEIQKLLLDAARQTACAEGVDAINIRRLASEANIAIGTVYNYFENKQEVLLALTEEYWRGVLDEMRRSVVTERFSDQVAEMIVFLRSRMNDGAEILMKSLSGDAAAGRARMASMQEALRVAMMDRLDRDTAIHPDVWNETCTKKAFTRFVLSNIIALLQQKEGDETVFLYVINRILY</sequence>
<evidence type="ECO:0000256" key="2">
    <source>
        <dbReference type="ARBA" id="ARBA00023125"/>
    </source>
</evidence>
<dbReference type="Gene3D" id="1.10.357.10">
    <property type="entry name" value="Tetracycline Repressor, domain 2"/>
    <property type="match status" value="1"/>
</dbReference>
<dbReference type="EMBL" id="VSSQ01020789">
    <property type="protein sequence ID" value="MPM65922.1"/>
    <property type="molecule type" value="Genomic_DNA"/>
</dbReference>
<dbReference type="SUPFAM" id="SSF46689">
    <property type="entry name" value="Homeodomain-like"/>
    <property type="match status" value="1"/>
</dbReference>
<dbReference type="PRINTS" id="PR00455">
    <property type="entry name" value="HTHTETR"/>
</dbReference>
<dbReference type="InterPro" id="IPR050109">
    <property type="entry name" value="HTH-type_TetR-like_transc_reg"/>
</dbReference>
<dbReference type="InterPro" id="IPR009057">
    <property type="entry name" value="Homeodomain-like_sf"/>
</dbReference>
<keyword evidence="3" id="KW-0804">Transcription</keyword>
<dbReference type="AlphaFoldDB" id="A0A645BL48"/>
<evidence type="ECO:0000256" key="1">
    <source>
        <dbReference type="ARBA" id="ARBA00023015"/>
    </source>
</evidence>
<gene>
    <name evidence="5" type="ORF">SDC9_112826</name>
</gene>
<keyword evidence="2" id="KW-0238">DNA-binding</keyword>
<proteinExistence type="predicted"/>
<keyword evidence="1" id="KW-0805">Transcription regulation</keyword>
<dbReference type="PANTHER" id="PTHR30055:SF234">
    <property type="entry name" value="HTH-TYPE TRANSCRIPTIONAL REGULATOR BETI"/>
    <property type="match status" value="1"/>
</dbReference>
<comment type="caution">
    <text evidence="5">The sequence shown here is derived from an EMBL/GenBank/DDBJ whole genome shotgun (WGS) entry which is preliminary data.</text>
</comment>
<accession>A0A645BL48</accession>
<dbReference type="PANTHER" id="PTHR30055">
    <property type="entry name" value="HTH-TYPE TRANSCRIPTIONAL REGULATOR RUTR"/>
    <property type="match status" value="1"/>
</dbReference>
<dbReference type="PROSITE" id="PS50977">
    <property type="entry name" value="HTH_TETR_2"/>
    <property type="match status" value="1"/>
</dbReference>
<protein>
    <recommendedName>
        <fullName evidence="4">HTH tetR-type domain-containing protein</fullName>
    </recommendedName>
</protein>
<dbReference type="GO" id="GO:0000976">
    <property type="term" value="F:transcription cis-regulatory region binding"/>
    <property type="evidence" value="ECO:0007669"/>
    <property type="project" value="TreeGrafter"/>
</dbReference>
<name>A0A645BL48_9ZZZZ</name>
<organism evidence="5">
    <name type="scientific">bioreactor metagenome</name>
    <dbReference type="NCBI Taxonomy" id="1076179"/>
    <lineage>
        <taxon>unclassified sequences</taxon>
        <taxon>metagenomes</taxon>
        <taxon>ecological metagenomes</taxon>
    </lineage>
</organism>
<dbReference type="InterPro" id="IPR001647">
    <property type="entry name" value="HTH_TetR"/>
</dbReference>
<evidence type="ECO:0000313" key="5">
    <source>
        <dbReference type="EMBL" id="MPM65922.1"/>
    </source>
</evidence>
<feature type="domain" description="HTH tetR-type" evidence="4">
    <location>
        <begin position="6"/>
        <end position="66"/>
    </location>
</feature>